<keyword evidence="3" id="KW-0547">Nucleotide-binding</keyword>
<dbReference type="InterPro" id="IPR050267">
    <property type="entry name" value="Anti-sigma-factor_SerPK"/>
</dbReference>
<dbReference type="PANTHER" id="PTHR35526">
    <property type="entry name" value="ANTI-SIGMA-F FACTOR RSBW-RELATED"/>
    <property type="match status" value="1"/>
</dbReference>
<sequence>MAEITVAAALDSLDTVLRFVDGQMEQAGCPLKLMTQVDMAVEEIFVNIARYAYHPEAGEASIRCEAGGDPFRIVVGFADRGRPFNPLDRPDPDVTLDAERRQIGGLGILMAKRLMDDIQYEYRDGQNILTLRKNG</sequence>
<dbReference type="InterPro" id="IPR036890">
    <property type="entry name" value="HATPase_C_sf"/>
</dbReference>
<proteinExistence type="predicted"/>
<evidence type="ECO:0000256" key="1">
    <source>
        <dbReference type="ARBA" id="ARBA00022527"/>
    </source>
</evidence>
<organism evidence="3 4">
    <name type="scientific">Oscillibacter valericigenes</name>
    <dbReference type="NCBI Taxonomy" id="351091"/>
    <lineage>
        <taxon>Bacteria</taxon>
        <taxon>Bacillati</taxon>
        <taxon>Bacillota</taxon>
        <taxon>Clostridia</taxon>
        <taxon>Eubacteriales</taxon>
        <taxon>Oscillospiraceae</taxon>
        <taxon>Oscillibacter</taxon>
    </lineage>
</organism>
<dbReference type="Proteomes" id="UP000719500">
    <property type="component" value="Unassembled WGS sequence"/>
</dbReference>
<dbReference type="SUPFAM" id="SSF55874">
    <property type="entry name" value="ATPase domain of HSP90 chaperone/DNA topoisomerase II/histidine kinase"/>
    <property type="match status" value="1"/>
</dbReference>
<comment type="caution">
    <text evidence="3">The sequence shown here is derived from an EMBL/GenBank/DDBJ whole genome shotgun (WGS) entry which is preliminary data.</text>
</comment>
<gene>
    <name evidence="3" type="ORF">H9X91_09285</name>
</gene>
<dbReference type="GO" id="GO:0005524">
    <property type="term" value="F:ATP binding"/>
    <property type="evidence" value="ECO:0007669"/>
    <property type="project" value="UniProtKB-KW"/>
</dbReference>
<keyword evidence="1" id="KW-0723">Serine/threonine-protein kinase</keyword>
<dbReference type="InterPro" id="IPR003594">
    <property type="entry name" value="HATPase_dom"/>
</dbReference>
<evidence type="ECO:0000313" key="3">
    <source>
        <dbReference type="EMBL" id="MBM6851625.1"/>
    </source>
</evidence>
<accession>A0ABS2FWF9</accession>
<dbReference type="Pfam" id="PF13581">
    <property type="entry name" value="HATPase_c_2"/>
    <property type="match status" value="1"/>
</dbReference>
<feature type="domain" description="Histidine kinase/HSP90-like ATPase" evidence="2">
    <location>
        <begin position="7"/>
        <end position="133"/>
    </location>
</feature>
<keyword evidence="1" id="KW-0808">Transferase</keyword>
<keyword evidence="1" id="KW-0418">Kinase</keyword>
<dbReference type="PANTHER" id="PTHR35526:SF6">
    <property type="entry name" value="SLR1861 PROTEIN"/>
    <property type="match status" value="1"/>
</dbReference>
<evidence type="ECO:0000259" key="2">
    <source>
        <dbReference type="Pfam" id="PF13581"/>
    </source>
</evidence>
<reference evidence="3 4" key="1">
    <citation type="journal article" date="2021" name="Sci. Rep.">
        <title>The distribution of antibiotic resistance genes in chicken gut microbiota commensals.</title>
        <authorList>
            <person name="Juricova H."/>
            <person name="Matiasovicova J."/>
            <person name="Kubasova T."/>
            <person name="Cejkova D."/>
            <person name="Rychlik I."/>
        </authorList>
    </citation>
    <scope>NUCLEOTIDE SEQUENCE [LARGE SCALE GENOMIC DNA]</scope>
    <source>
        <strain evidence="3 4">An411</strain>
    </source>
</reference>
<dbReference type="RefSeq" id="WP_204804548.1">
    <property type="nucleotide sequence ID" value="NZ_JACSNS010000016.1"/>
</dbReference>
<keyword evidence="4" id="KW-1185">Reference proteome</keyword>
<keyword evidence="3" id="KW-0067">ATP-binding</keyword>
<dbReference type="EMBL" id="JACSNX010000013">
    <property type="protein sequence ID" value="MBM6851625.1"/>
    <property type="molecule type" value="Genomic_DNA"/>
</dbReference>
<dbReference type="Gene3D" id="3.30.565.10">
    <property type="entry name" value="Histidine kinase-like ATPase, C-terminal domain"/>
    <property type="match status" value="1"/>
</dbReference>
<name>A0ABS2FWF9_9FIRM</name>
<protein>
    <submittedName>
        <fullName evidence="3">ATP-binding protein</fullName>
    </submittedName>
</protein>
<dbReference type="CDD" id="cd16936">
    <property type="entry name" value="HATPase_RsbW-like"/>
    <property type="match status" value="1"/>
</dbReference>
<evidence type="ECO:0000313" key="4">
    <source>
        <dbReference type="Proteomes" id="UP000719500"/>
    </source>
</evidence>